<name>A0A409Y5U3_9AGAR</name>
<dbReference type="Proteomes" id="UP000284842">
    <property type="component" value="Unassembled WGS sequence"/>
</dbReference>
<feature type="region of interest" description="Disordered" evidence="1">
    <location>
        <begin position="224"/>
        <end position="292"/>
    </location>
</feature>
<protein>
    <submittedName>
        <fullName evidence="2">Uncharacterized protein</fullName>
    </submittedName>
</protein>
<dbReference type="AlphaFoldDB" id="A0A409Y5U3"/>
<feature type="region of interest" description="Disordered" evidence="1">
    <location>
        <begin position="176"/>
        <end position="210"/>
    </location>
</feature>
<gene>
    <name evidence="2" type="ORF">CVT24_004086</name>
</gene>
<evidence type="ECO:0000313" key="2">
    <source>
        <dbReference type="EMBL" id="PPQ98407.1"/>
    </source>
</evidence>
<proteinExistence type="predicted"/>
<evidence type="ECO:0000313" key="3">
    <source>
        <dbReference type="Proteomes" id="UP000284842"/>
    </source>
</evidence>
<accession>A0A409Y5U3</accession>
<keyword evidence="3" id="KW-1185">Reference proteome</keyword>
<dbReference type="InParanoid" id="A0A409Y5U3"/>
<dbReference type="OrthoDB" id="3164380at2759"/>
<sequence length="292" mass="31673">MASQDVFANFSCLDELTQVIYQGIEKFVVISTVSDKWTIHLGLNGHSGRWWSGSLLEQDIHKLLGSNKATDKLLESFAEKLAELFIQGELCVSDWSAEKGARIKFTLGPTSKKAIHIAMTEMNPQEAAAYATKMFIEIALQAQSRKCRLYPSTADTEATPVEVAYVPRSRTLTSAAASGSVTGLDGQRGDVKNKSSAHKGATPSDQHADVNMAVDNKQQLLSGNTSAAERRAKTAGEKIQVSKTQLEKRAASPVEKTAGRSRAHKGASLANPNKKARKYQAIEFGSDDDDDD</sequence>
<dbReference type="EMBL" id="NHTK01001383">
    <property type="protein sequence ID" value="PPQ98407.1"/>
    <property type="molecule type" value="Genomic_DNA"/>
</dbReference>
<organism evidence="2 3">
    <name type="scientific">Panaeolus cyanescens</name>
    <dbReference type="NCBI Taxonomy" id="181874"/>
    <lineage>
        <taxon>Eukaryota</taxon>
        <taxon>Fungi</taxon>
        <taxon>Dikarya</taxon>
        <taxon>Basidiomycota</taxon>
        <taxon>Agaricomycotina</taxon>
        <taxon>Agaricomycetes</taxon>
        <taxon>Agaricomycetidae</taxon>
        <taxon>Agaricales</taxon>
        <taxon>Agaricineae</taxon>
        <taxon>Galeropsidaceae</taxon>
        <taxon>Panaeolus</taxon>
    </lineage>
</organism>
<reference evidence="2 3" key="1">
    <citation type="journal article" date="2018" name="Evol. Lett.">
        <title>Horizontal gene cluster transfer increased hallucinogenic mushroom diversity.</title>
        <authorList>
            <person name="Reynolds H.T."/>
            <person name="Vijayakumar V."/>
            <person name="Gluck-Thaler E."/>
            <person name="Korotkin H.B."/>
            <person name="Matheny P.B."/>
            <person name="Slot J.C."/>
        </authorList>
    </citation>
    <scope>NUCLEOTIDE SEQUENCE [LARGE SCALE GENOMIC DNA]</scope>
    <source>
        <strain evidence="2 3">2629</strain>
    </source>
</reference>
<evidence type="ECO:0000256" key="1">
    <source>
        <dbReference type="SAM" id="MobiDB-lite"/>
    </source>
</evidence>
<comment type="caution">
    <text evidence="2">The sequence shown here is derived from an EMBL/GenBank/DDBJ whole genome shotgun (WGS) entry which is preliminary data.</text>
</comment>